<evidence type="ECO:0000256" key="1">
    <source>
        <dbReference type="SAM" id="Coils"/>
    </source>
</evidence>
<accession>A0ABD1T3Z9</accession>
<evidence type="ECO:0000313" key="2">
    <source>
        <dbReference type="EMBL" id="KAL2507392.1"/>
    </source>
</evidence>
<keyword evidence="3" id="KW-1185">Reference proteome</keyword>
<dbReference type="AlphaFoldDB" id="A0ABD1T3Z9"/>
<protein>
    <submittedName>
        <fullName evidence="2">Uncharacterized protein</fullName>
    </submittedName>
</protein>
<organism evidence="2 3">
    <name type="scientific">Forsythia ovata</name>
    <dbReference type="NCBI Taxonomy" id="205694"/>
    <lineage>
        <taxon>Eukaryota</taxon>
        <taxon>Viridiplantae</taxon>
        <taxon>Streptophyta</taxon>
        <taxon>Embryophyta</taxon>
        <taxon>Tracheophyta</taxon>
        <taxon>Spermatophyta</taxon>
        <taxon>Magnoliopsida</taxon>
        <taxon>eudicotyledons</taxon>
        <taxon>Gunneridae</taxon>
        <taxon>Pentapetalae</taxon>
        <taxon>asterids</taxon>
        <taxon>lamiids</taxon>
        <taxon>Lamiales</taxon>
        <taxon>Oleaceae</taxon>
        <taxon>Forsythieae</taxon>
        <taxon>Forsythia</taxon>
    </lineage>
</organism>
<keyword evidence="1" id="KW-0175">Coiled coil</keyword>
<dbReference type="Proteomes" id="UP001604277">
    <property type="component" value="Unassembled WGS sequence"/>
</dbReference>
<sequence>MVGEAYPCMLKWETDVHVTGPQLEEEVFKHSELEVIQFVKRRMRYMLRDCLIKSRQVNEFGASSSRPAPSEKGQGCCELNEIVMNRLSQIEFKQQELERNQAQIISLHNDLRKEMTNLNRNVQGMFAEFLNQFGKETGGSCYNVLDRQIVLYTGDTSSGRKDKSFSLNGVDFDTFNNENVGHDGTDFEVPFENVIGSRAEDVEVGTEVQFDRKGKRVQVDKSNNESGTEFEVGGEEPKKYLFEGTFVSNRMFDVLNFCPSFDLGIDDEPNANDIELDDMEFTELDLKMIDECVQMRYLSTSKNEEDIDADDDYILIDDSTSDIPRKRLRKAAAVFKSPYTLNFGSSAKTKVIVREIRTSTYALSDELNVVAIDDVVDFEEWCILGLSMKNK</sequence>
<proteinExistence type="predicted"/>
<comment type="caution">
    <text evidence="2">The sequence shown here is derived from an EMBL/GenBank/DDBJ whole genome shotgun (WGS) entry which is preliminary data.</text>
</comment>
<feature type="coiled-coil region" evidence="1">
    <location>
        <begin position="90"/>
        <end position="128"/>
    </location>
</feature>
<evidence type="ECO:0000313" key="3">
    <source>
        <dbReference type="Proteomes" id="UP001604277"/>
    </source>
</evidence>
<name>A0ABD1T3Z9_9LAMI</name>
<dbReference type="EMBL" id="JBFOLJ010000009">
    <property type="protein sequence ID" value="KAL2507392.1"/>
    <property type="molecule type" value="Genomic_DNA"/>
</dbReference>
<gene>
    <name evidence="2" type="ORF">Fot_31039</name>
</gene>
<reference evidence="3" key="1">
    <citation type="submission" date="2024-07" db="EMBL/GenBank/DDBJ databases">
        <title>Two chromosome-level genome assemblies of Korean endemic species Abeliophyllum distichum and Forsythia ovata (Oleaceae).</title>
        <authorList>
            <person name="Jang H."/>
        </authorList>
    </citation>
    <scope>NUCLEOTIDE SEQUENCE [LARGE SCALE GENOMIC DNA]</scope>
</reference>